<organism evidence="1 2">
    <name type="scientific">Actinidia rufa</name>
    <dbReference type="NCBI Taxonomy" id="165716"/>
    <lineage>
        <taxon>Eukaryota</taxon>
        <taxon>Viridiplantae</taxon>
        <taxon>Streptophyta</taxon>
        <taxon>Embryophyta</taxon>
        <taxon>Tracheophyta</taxon>
        <taxon>Spermatophyta</taxon>
        <taxon>Magnoliopsida</taxon>
        <taxon>eudicotyledons</taxon>
        <taxon>Gunneridae</taxon>
        <taxon>Pentapetalae</taxon>
        <taxon>asterids</taxon>
        <taxon>Ericales</taxon>
        <taxon>Actinidiaceae</taxon>
        <taxon>Actinidia</taxon>
    </lineage>
</organism>
<sequence length="130" mass="14559">MALLGDDGRGYDLARRLESHGVWRPWLGDTLYATFVHFLSSPSSWEAFMRADDSKPRAQIHLQLRARALLFDKASASLFLAPPPQSSSAAISKLNPNYLQLHGDDVYFTLEDCAQQRERVVATKTAPLKV</sequence>
<dbReference type="AlphaFoldDB" id="A0A7J0F832"/>
<keyword evidence="2" id="KW-1185">Reference proteome</keyword>
<proteinExistence type="predicted"/>
<dbReference type="Proteomes" id="UP000585474">
    <property type="component" value="Unassembled WGS sequence"/>
</dbReference>
<evidence type="ECO:0000313" key="1">
    <source>
        <dbReference type="EMBL" id="GFY94087.1"/>
    </source>
</evidence>
<protein>
    <submittedName>
        <fullName evidence="1">Uncharacterized protein</fullName>
    </submittedName>
</protein>
<dbReference type="EMBL" id="BJWL01000009">
    <property type="protein sequence ID" value="GFY94087.1"/>
    <property type="molecule type" value="Genomic_DNA"/>
</dbReference>
<comment type="caution">
    <text evidence="1">The sequence shown here is derived from an EMBL/GenBank/DDBJ whole genome shotgun (WGS) entry which is preliminary data.</text>
</comment>
<dbReference type="PANTHER" id="PTHR37604">
    <property type="entry name" value="TRANSCRIPTION INITIATION FACTOR TFIID SUBUNIT"/>
    <property type="match status" value="1"/>
</dbReference>
<evidence type="ECO:0000313" key="2">
    <source>
        <dbReference type="Proteomes" id="UP000585474"/>
    </source>
</evidence>
<reference evidence="1 2" key="1">
    <citation type="submission" date="2019-07" db="EMBL/GenBank/DDBJ databases">
        <title>De Novo Assembly of kiwifruit Actinidia rufa.</title>
        <authorList>
            <person name="Sugita-Konishi S."/>
            <person name="Sato K."/>
            <person name="Mori E."/>
            <person name="Abe Y."/>
            <person name="Kisaki G."/>
            <person name="Hamano K."/>
            <person name="Suezawa K."/>
            <person name="Otani M."/>
            <person name="Fukuda T."/>
            <person name="Manabe T."/>
            <person name="Gomi K."/>
            <person name="Tabuchi M."/>
            <person name="Akimitsu K."/>
            <person name="Kataoka I."/>
        </authorList>
    </citation>
    <scope>NUCLEOTIDE SEQUENCE [LARGE SCALE GENOMIC DNA]</scope>
    <source>
        <strain evidence="2">cv. Fuchu</strain>
    </source>
</reference>
<gene>
    <name evidence="1" type="ORF">Acr_09g0005330</name>
</gene>
<dbReference type="PANTHER" id="PTHR37604:SF1">
    <property type="entry name" value="TRANSCRIPTION INITIATION FACTOR TFIID SUBUNIT"/>
    <property type="match status" value="1"/>
</dbReference>
<dbReference type="OrthoDB" id="1906016at2759"/>
<name>A0A7J0F832_9ERIC</name>
<accession>A0A7J0F832</accession>